<reference evidence="3 4" key="2">
    <citation type="journal article" date="2015" name="Biomed. Res. Int.">
        <title>Effects of Arsenite Resistance on the Growth and Functional Gene Expression of Leptospirillum ferriphilum and Acidithiobacillus thiooxidans in Pure Culture and Coculture.</title>
        <authorList>
            <person name="Jiang H."/>
            <person name="Liang Y."/>
            <person name="Yin H."/>
            <person name="Xiao Y."/>
            <person name="Guo X."/>
            <person name="Xu Y."/>
            <person name="Hu Q."/>
            <person name="Liu H."/>
            <person name="Liu X."/>
        </authorList>
    </citation>
    <scope>NUCLEOTIDE SEQUENCE [LARGE SCALE GENOMIC DNA]</scope>
    <source>
        <strain evidence="3 4">YSK</strain>
    </source>
</reference>
<dbReference type="Pfam" id="PF17186">
    <property type="entry name" value="Lipocalin_9"/>
    <property type="match status" value="1"/>
</dbReference>
<dbReference type="OrthoDB" id="9768136at2"/>
<dbReference type="PANTHER" id="PTHR38591:SF1">
    <property type="entry name" value="BLL1000 PROTEIN"/>
    <property type="match status" value="1"/>
</dbReference>
<dbReference type="InterPro" id="IPR010791">
    <property type="entry name" value="AttH_dom"/>
</dbReference>
<evidence type="ECO:0000256" key="1">
    <source>
        <dbReference type="SAM" id="SignalP"/>
    </source>
</evidence>
<organism evidence="3 4">
    <name type="scientific">Leptospirillum ferriphilum YSK</name>
    <dbReference type="NCBI Taxonomy" id="1441628"/>
    <lineage>
        <taxon>Bacteria</taxon>
        <taxon>Pseudomonadati</taxon>
        <taxon>Nitrospirota</taxon>
        <taxon>Nitrospiria</taxon>
        <taxon>Nitrospirales</taxon>
        <taxon>Nitrospiraceae</taxon>
        <taxon>Leptospirillum</taxon>
    </lineage>
</organism>
<keyword evidence="1" id="KW-0732">Signal</keyword>
<sequence length="380" mass="42856">MNDARRAVLFRRIRTALALVFLGSAFVLSSAQAAENGPPEGVFRNHGSYPIEWWYLTGRIRVPGHPGRDGFEGTFFRFNTSWQHPAGRPPSPWEPFRILSFHGAYSDTLHHHFRSTEILSRTFRQAVSLRKKPFRIRLGENVLEVLPDPGHSGERRLHLFEQVGGRLLDVTLKGKGPPLEEGPGGRLVTGPGPGDWAWYLSYPELSLQGRVGRLRSDGRVHWTPVTGVAWFDHEWTGALLGKGQTGWIWLGARLSGKGDLMAFQMQKKDRPDRFQGGTYRMTGHDGDRTVWLSPSGLTFHVFSYWKSPRTGICYPSRLKLDVKSLNTSWDIDPVMKNQELTGRPDYWEGAVNLRDPVSGRREGEGYLELTGFPVSKGPCP</sequence>
<dbReference type="KEGG" id="lfp:Y981_07010"/>
<accession>A0A059XT58</accession>
<dbReference type="Gene3D" id="2.40.370.10">
    <property type="entry name" value="AttH-like domain"/>
    <property type="match status" value="2"/>
</dbReference>
<feature type="domain" description="AttH" evidence="2">
    <location>
        <begin position="51"/>
        <end position="236"/>
    </location>
</feature>
<dbReference type="InterPro" id="IPR023374">
    <property type="entry name" value="AttH-like_dom_sf"/>
</dbReference>
<dbReference type="HOGENOM" id="CLU_040626_0_0_0"/>
<dbReference type="PANTHER" id="PTHR38591">
    <property type="entry name" value="HYDROLASE"/>
    <property type="match status" value="1"/>
</dbReference>
<protein>
    <recommendedName>
        <fullName evidence="2">AttH domain-containing protein</fullName>
    </recommendedName>
</protein>
<proteinExistence type="predicted"/>
<feature type="signal peptide" evidence="1">
    <location>
        <begin position="1"/>
        <end position="33"/>
    </location>
</feature>
<reference evidence="4" key="1">
    <citation type="submission" date="2014-02" db="EMBL/GenBank/DDBJ databases">
        <title>Complete genome sequence and comparative genomic analysis of the nitrogen-fixing bacterium Leptospirillum ferriphilum YSK.</title>
        <authorList>
            <person name="Guo X."/>
            <person name="Yin H."/>
            <person name="Liang Y."/>
            <person name="Hu Q."/>
            <person name="Ma L."/>
            <person name="Xiao Y."/>
            <person name="Zhang X."/>
            <person name="Qiu G."/>
            <person name="Liu X."/>
        </authorList>
    </citation>
    <scope>NUCLEOTIDE SEQUENCE [LARGE SCALE GENOMIC DNA]</scope>
    <source>
        <strain evidence="4">YSK</strain>
    </source>
</reference>
<feature type="chain" id="PRO_5001581819" description="AttH domain-containing protein" evidence="1">
    <location>
        <begin position="34"/>
        <end position="380"/>
    </location>
</feature>
<name>A0A059XT58_9BACT</name>
<dbReference type="Proteomes" id="UP000027059">
    <property type="component" value="Chromosome"/>
</dbReference>
<evidence type="ECO:0000313" key="3">
    <source>
        <dbReference type="EMBL" id="AIA31754.1"/>
    </source>
</evidence>
<gene>
    <name evidence="3" type="ORF">Y981_07010</name>
</gene>
<evidence type="ECO:0000259" key="2">
    <source>
        <dbReference type="Pfam" id="PF07143"/>
    </source>
</evidence>
<keyword evidence="4" id="KW-1185">Reference proteome</keyword>
<dbReference type="SUPFAM" id="SSF159245">
    <property type="entry name" value="AttH-like"/>
    <property type="match status" value="1"/>
</dbReference>
<dbReference type="RefSeq" id="WP_038505376.1">
    <property type="nucleotide sequence ID" value="NZ_CP007243.1"/>
</dbReference>
<evidence type="ECO:0000313" key="4">
    <source>
        <dbReference type="Proteomes" id="UP000027059"/>
    </source>
</evidence>
<dbReference type="AlphaFoldDB" id="A0A059XT58"/>
<dbReference type="Pfam" id="PF07143">
    <property type="entry name" value="CrtC"/>
    <property type="match status" value="1"/>
</dbReference>
<dbReference type="EMBL" id="CP007243">
    <property type="protein sequence ID" value="AIA31754.1"/>
    <property type="molecule type" value="Genomic_DNA"/>
</dbReference>